<keyword evidence="2" id="KW-0812">Transmembrane</keyword>
<accession>A0AA39QLS8</accession>
<gene>
    <name evidence="4" type="ORF">EDD18DRAFT_1128616</name>
</gene>
<feature type="compositionally biased region" description="Polar residues" evidence="1">
    <location>
        <begin position="526"/>
        <end position="544"/>
    </location>
</feature>
<keyword evidence="5" id="KW-1185">Reference proteome</keyword>
<evidence type="ECO:0000256" key="2">
    <source>
        <dbReference type="SAM" id="Phobius"/>
    </source>
</evidence>
<organism evidence="4 5">
    <name type="scientific">Armillaria luteobubalina</name>
    <dbReference type="NCBI Taxonomy" id="153913"/>
    <lineage>
        <taxon>Eukaryota</taxon>
        <taxon>Fungi</taxon>
        <taxon>Dikarya</taxon>
        <taxon>Basidiomycota</taxon>
        <taxon>Agaricomycotina</taxon>
        <taxon>Agaricomycetes</taxon>
        <taxon>Agaricomycetidae</taxon>
        <taxon>Agaricales</taxon>
        <taxon>Marasmiineae</taxon>
        <taxon>Physalacriaceae</taxon>
        <taxon>Armillaria</taxon>
    </lineage>
</organism>
<dbReference type="AlphaFoldDB" id="A0AA39QLS8"/>
<protein>
    <submittedName>
        <fullName evidence="4">Uncharacterized protein</fullName>
    </submittedName>
</protein>
<reference evidence="4" key="1">
    <citation type="submission" date="2023-06" db="EMBL/GenBank/DDBJ databases">
        <authorList>
            <consortium name="Lawrence Berkeley National Laboratory"/>
            <person name="Ahrendt S."/>
            <person name="Sahu N."/>
            <person name="Indic B."/>
            <person name="Wong-Bajracharya J."/>
            <person name="Merenyi Z."/>
            <person name="Ke H.-M."/>
            <person name="Monk M."/>
            <person name="Kocsube S."/>
            <person name="Drula E."/>
            <person name="Lipzen A."/>
            <person name="Balint B."/>
            <person name="Henrissat B."/>
            <person name="Andreopoulos B."/>
            <person name="Martin F.M."/>
            <person name="Harder C.B."/>
            <person name="Rigling D."/>
            <person name="Ford K.L."/>
            <person name="Foster G.D."/>
            <person name="Pangilinan J."/>
            <person name="Papanicolaou A."/>
            <person name="Barry K."/>
            <person name="LaButti K."/>
            <person name="Viragh M."/>
            <person name="Koriabine M."/>
            <person name="Yan M."/>
            <person name="Riley R."/>
            <person name="Champramary S."/>
            <person name="Plett K.L."/>
            <person name="Tsai I.J."/>
            <person name="Slot J."/>
            <person name="Sipos G."/>
            <person name="Plett J."/>
            <person name="Nagy L.G."/>
            <person name="Grigoriev I.V."/>
        </authorList>
    </citation>
    <scope>NUCLEOTIDE SEQUENCE</scope>
    <source>
        <strain evidence="4">HWK02</strain>
    </source>
</reference>
<feature type="chain" id="PRO_5041283748" evidence="3">
    <location>
        <begin position="23"/>
        <end position="662"/>
    </location>
</feature>
<sequence>MNPGSLLLLSVVSVLSSFIVSAKDDRYAALNNKQGQTPCELVEEMVWCPQARDAAFGVQEASRPQHPQNGEPSPNWCTCTNVFFNIWSACLMSQGNYSLTSDQWQNQCEQQKLRIGTSKRSVEDQDHVPMWAYAEMPVNQTFNIRQAADPDNSEDQSSSWSKYQIITIVAISCSVIGVAAILLFLYRWRSLWARHHGVSLKGFSFKFPRLPHGPKKVHSDSRDNDWAIDGEVEALEDYQYVATPSTSRHGHIRLSSTPTPYDGPARRTWYIRSQDFVRKTRNRFLDISESIPRPWRTKPVHVRALSRDMLFDIDGTAMSAKTDSTLENYRTAGNKQVYAAQAEPGPRRFSRYSVMDNESYMSNNGEDQPGFEADSEQERLITPSEEFPEPPPSVLLISQGGRDFTLESGESRSQQHHAVSQEEAPIASSSRPPEPLSGVKQQQPILRPPPAPTYPAPLPPLSPPRSIPQRLRKPSSDNMLGLHTGPAPSRDGAAYPTPMASSSHLPIRSPSPLFIHRSSIEALQNASTSHFRLPSDPSTHSPLPSTEHLPYADDDLPLISSPPYHASPLQDERILTPPPPNTPPPLLTAPHLMATPMSIRPLPLPDSSLAPLARVHQRNLSSESVIPARTDPVMLFSGPVRAAGYMASTESLIRASPDLQKG</sequence>
<proteinExistence type="predicted"/>
<evidence type="ECO:0000313" key="5">
    <source>
        <dbReference type="Proteomes" id="UP001175228"/>
    </source>
</evidence>
<feature type="region of interest" description="Disordered" evidence="1">
    <location>
        <begin position="526"/>
        <end position="554"/>
    </location>
</feature>
<evidence type="ECO:0000256" key="1">
    <source>
        <dbReference type="SAM" id="MobiDB-lite"/>
    </source>
</evidence>
<keyword evidence="2" id="KW-0472">Membrane</keyword>
<keyword evidence="2" id="KW-1133">Transmembrane helix</keyword>
<feature type="region of interest" description="Disordered" evidence="1">
    <location>
        <begin position="358"/>
        <end position="510"/>
    </location>
</feature>
<evidence type="ECO:0000313" key="4">
    <source>
        <dbReference type="EMBL" id="KAK0505300.1"/>
    </source>
</evidence>
<feature type="signal peptide" evidence="3">
    <location>
        <begin position="1"/>
        <end position="22"/>
    </location>
</feature>
<feature type="transmembrane region" description="Helical" evidence="2">
    <location>
        <begin position="163"/>
        <end position="186"/>
    </location>
</feature>
<dbReference type="EMBL" id="JAUEPU010000002">
    <property type="protein sequence ID" value="KAK0505300.1"/>
    <property type="molecule type" value="Genomic_DNA"/>
</dbReference>
<keyword evidence="3" id="KW-0732">Signal</keyword>
<comment type="caution">
    <text evidence="4">The sequence shown here is derived from an EMBL/GenBank/DDBJ whole genome shotgun (WGS) entry which is preliminary data.</text>
</comment>
<feature type="compositionally biased region" description="Pro residues" evidence="1">
    <location>
        <begin position="446"/>
        <end position="466"/>
    </location>
</feature>
<evidence type="ECO:0000256" key="3">
    <source>
        <dbReference type="SAM" id="SignalP"/>
    </source>
</evidence>
<dbReference type="Proteomes" id="UP001175228">
    <property type="component" value="Unassembled WGS sequence"/>
</dbReference>
<name>A0AA39QLS8_9AGAR</name>